<dbReference type="OrthoDB" id="78663at2759"/>
<keyword evidence="3" id="KW-1185">Reference proteome</keyword>
<keyword evidence="1" id="KW-1133">Transmembrane helix</keyword>
<keyword evidence="1" id="KW-0812">Transmembrane</keyword>
<evidence type="ECO:0000256" key="1">
    <source>
        <dbReference type="SAM" id="Phobius"/>
    </source>
</evidence>
<accession>A0A9Q1IX19</accession>
<gene>
    <name evidence="2" type="ORF">SKAU_G00186790</name>
</gene>
<dbReference type="Proteomes" id="UP001152622">
    <property type="component" value="Chromosome 6"/>
</dbReference>
<evidence type="ECO:0000313" key="3">
    <source>
        <dbReference type="Proteomes" id="UP001152622"/>
    </source>
</evidence>
<dbReference type="EMBL" id="JAINUF010000006">
    <property type="protein sequence ID" value="KAJ8355885.1"/>
    <property type="molecule type" value="Genomic_DNA"/>
</dbReference>
<feature type="transmembrane region" description="Helical" evidence="1">
    <location>
        <begin position="44"/>
        <end position="66"/>
    </location>
</feature>
<sequence length="68" mass="6945">MSSLIFGQDTGIADIPEEDLKYCGAGICTQNISGGDATRPEQKLVYTLVGCYIGVGILAMVSGGCVSG</sequence>
<comment type="caution">
    <text evidence="2">The sequence shown here is derived from an EMBL/GenBank/DDBJ whole genome shotgun (WGS) entry which is preliminary data.</text>
</comment>
<name>A0A9Q1IX19_SYNKA</name>
<keyword evidence="1" id="KW-0472">Membrane</keyword>
<organism evidence="2 3">
    <name type="scientific">Synaphobranchus kaupii</name>
    <name type="common">Kaup's arrowtooth eel</name>
    <dbReference type="NCBI Taxonomy" id="118154"/>
    <lineage>
        <taxon>Eukaryota</taxon>
        <taxon>Metazoa</taxon>
        <taxon>Chordata</taxon>
        <taxon>Craniata</taxon>
        <taxon>Vertebrata</taxon>
        <taxon>Euteleostomi</taxon>
        <taxon>Actinopterygii</taxon>
        <taxon>Neopterygii</taxon>
        <taxon>Teleostei</taxon>
        <taxon>Anguilliformes</taxon>
        <taxon>Synaphobranchidae</taxon>
        <taxon>Synaphobranchus</taxon>
    </lineage>
</organism>
<evidence type="ECO:0000313" key="2">
    <source>
        <dbReference type="EMBL" id="KAJ8355885.1"/>
    </source>
</evidence>
<protein>
    <submittedName>
        <fullName evidence="2">Uncharacterized protein</fullName>
    </submittedName>
</protein>
<proteinExistence type="predicted"/>
<reference evidence="2" key="1">
    <citation type="journal article" date="2023" name="Science">
        <title>Genome structures resolve the early diversification of teleost fishes.</title>
        <authorList>
            <person name="Parey E."/>
            <person name="Louis A."/>
            <person name="Montfort J."/>
            <person name="Bouchez O."/>
            <person name="Roques C."/>
            <person name="Iampietro C."/>
            <person name="Lluch J."/>
            <person name="Castinel A."/>
            <person name="Donnadieu C."/>
            <person name="Desvignes T."/>
            <person name="Floi Bucao C."/>
            <person name="Jouanno E."/>
            <person name="Wen M."/>
            <person name="Mejri S."/>
            <person name="Dirks R."/>
            <person name="Jansen H."/>
            <person name="Henkel C."/>
            <person name="Chen W.J."/>
            <person name="Zahm M."/>
            <person name="Cabau C."/>
            <person name="Klopp C."/>
            <person name="Thompson A.W."/>
            <person name="Robinson-Rechavi M."/>
            <person name="Braasch I."/>
            <person name="Lecointre G."/>
            <person name="Bobe J."/>
            <person name="Postlethwait J.H."/>
            <person name="Berthelot C."/>
            <person name="Roest Crollius H."/>
            <person name="Guiguen Y."/>
        </authorList>
    </citation>
    <scope>NUCLEOTIDE SEQUENCE</scope>
    <source>
        <strain evidence="2">WJC10195</strain>
    </source>
</reference>
<dbReference type="AlphaFoldDB" id="A0A9Q1IX19"/>